<comment type="caution">
    <text evidence="1">The sequence shown here is derived from an EMBL/GenBank/DDBJ whole genome shotgun (WGS) entry which is preliminary data.</text>
</comment>
<reference evidence="1" key="1">
    <citation type="journal article" date="2015" name="Nature">
        <title>Complex archaea that bridge the gap between prokaryotes and eukaryotes.</title>
        <authorList>
            <person name="Spang A."/>
            <person name="Saw J.H."/>
            <person name="Jorgensen S.L."/>
            <person name="Zaremba-Niedzwiedzka K."/>
            <person name="Martijn J."/>
            <person name="Lind A.E."/>
            <person name="van Eijk R."/>
            <person name="Schleper C."/>
            <person name="Guy L."/>
            <person name="Ettema T.J."/>
        </authorList>
    </citation>
    <scope>NUCLEOTIDE SEQUENCE</scope>
</reference>
<gene>
    <name evidence="1" type="ORF">LCGC14_2991770</name>
</gene>
<organism evidence="1">
    <name type="scientific">marine sediment metagenome</name>
    <dbReference type="NCBI Taxonomy" id="412755"/>
    <lineage>
        <taxon>unclassified sequences</taxon>
        <taxon>metagenomes</taxon>
        <taxon>ecological metagenomes</taxon>
    </lineage>
</organism>
<accession>A0A0F8X472</accession>
<evidence type="ECO:0000313" key="1">
    <source>
        <dbReference type="EMBL" id="KKK63688.1"/>
    </source>
</evidence>
<dbReference type="EMBL" id="LAZR01061381">
    <property type="protein sequence ID" value="KKK63688.1"/>
    <property type="molecule type" value="Genomic_DNA"/>
</dbReference>
<protein>
    <submittedName>
        <fullName evidence="1">Uncharacterized protein</fullName>
    </submittedName>
</protein>
<sequence>PAVKIRITDQEITAPSRFADFNKNQEHFISLSVLPLEDYISIQWFLDGYQSTAFKLPISTLANRGITGEGETIIGGTELFSGVITELGIYFQDRQKRAAINPDIYRQAMQKKHRHNLIYAQGFDGTFLSEELSSQGDIKTAGGFLVLSGAASLQLPPLAMEERGLYIELVFEPALTPESRIALRWEKSDDPFITIAGNGLISLPNVPNVPEEMLSTLKTERSLTISLSPQEEETIKVVITAGAQSRELILPSAGVAADLKLKLACLATADKSLLIDRITVLHNN</sequence>
<feature type="non-terminal residue" evidence="1">
    <location>
        <position position="1"/>
    </location>
</feature>
<dbReference type="AlphaFoldDB" id="A0A0F8X472"/>
<proteinExistence type="predicted"/>
<name>A0A0F8X472_9ZZZZ</name>